<evidence type="ECO:0000313" key="2">
    <source>
        <dbReference type="Proteomes" id="UP000249725"/>
    </source>
</evidence>
<name>A0A328ADK2_9CAUL</name>
<sequence length="162" mass="18265">MVQRNYLGLGQPGDALRHFEALIPHAEQLMRLRAECPRLGPDHMALGIALDGLDTAAFHFTRRRRFFEVDVRMETQPSATSNHRLGDRTEAIAAFEGLRPYWAALRALKDRCRPFGRDYLALQIATQTLETAAYHFTRIERFYALGDRGDRLPGSGPPSQGG</sequence>
<proteinExistence type="predicted"/>
<organism evidence="1 2">
    <name type="scientific">Phenylobacterium deserti</name>
    <dbReference type="NCBI Taxonomy" id="1914756"/>
    <lineage>
        <taxon>Bacteria</taxon>
        <taxon>Pseudomonadati</taxon>
        <taxon>Pseudomonadota</taxon>
        <taxon>Alphaproteobacteria</taxon>
        <taxon>Caulobacterales</taxon>
        <taxon>Caulobacteraceae</taxon>
        <taxon>Phenylobacterium</taxon>
    </lineage>
</organism>
<dbReference type="OrthoDB" id="9767869at2"/>
<accession>A0A328ADK2</accession>
<protein>
    <submittedName>
        <fullName evidence="1">Uncharacterized protein</fullName>
    </submittedName>
</protein>
<dbReference type="EMBL" id="QFYR01000002">
    <property type="protein sequence ID" value="RAK52739.1"/>
    <property type="molecule type" value="Genomic_DNA"/>
</dbReference>
<reference evidence="2" key="1">
    <citation type="submission" date="2018-05" db="EMBL/GenBank/DDBJ databases">
        <authorList>
            <person name="Li X."/>
        </authorList>
    </citation>
    <scope>NUCLEOTIDE SEQUENCE [LARGE SCALE GENOMIC DNA]</scope>
    <source>
        <strain evidence="2">YIM 73061</strain>
    </source>
</reference>
<comment type="caution">
    <text evidence="1">The sequence shown here is derived from an EMBL/GenBank/DDBJ whole genome shotgun (WGS) entry which is preliminary data.</text>
</comment>
<dbReference type="AlphaFoldDB" id="A0A328ADK2"/>
<gene>
    <name evidence="1" type="ORF">DJ018_11155</name>
</gene>
<keyword evidence="2" id="KW-1185">Reference proteome</keyword>
<dbReference type="RefSeq" id="WP_111515024.1">
    <property type="nucleotide sequence ID" value="NZ_QFYR01000002.1"/>
</dbReference>
<evidence type="ECO:0000313" key="1">
    <source>
        <dbReference type="EMBL" id="RAK52739.1"/>
    </source>
</evidence>
<dbReference type="Proteomes" id="UP000249725">
    <property type="component" value="Unassembled WGS sequence"/>
</dbReference>